<dbReference type="EMBL" id="GEEE01000262">
    <property type="protein sequence ID" value="JAP62963.1"/>
    <property type="molecule type" value="Transcribed_RNA"/>
</dbReference>
<sequence>MISFDCIQSMADSRAKQRQLAHYLRRQKTSETSMHSKTLSVRKPTFSLETSRPLPVRAGPEQITSWRIAPSHRTMHGQSIPVADGLNSRSTAQAFILKHTSVSEDYDEGDLVNWQPD</sequence>
<reference evidence="1" key="1">
    <citation type="submission" date="2016-01" db="EMBL/GenBank/DDBJ databases">
        <title>Reference transcriptome for the parasite Schistocephalus solidus: insights into the molecular evolution of parasitism.</title>
        <authorList>
            <person name="Hebert F.O."/>
            <person name="Grambauer S."/>
            <person name="Barber I."/>
            <person name="Landry C.R."/>
            <person name="Aubin-Horth N."/>
        </authorList>
    </citation>
    <scope>NUCLEOTIDE SEQUENCE</scope>
</reference>
<name>A0A0V0JB87_SCHSO</name>
<accession>A0A0V0JB87</accession>
<evidence type="ECO:0000313" key="1">
    <source>
        <dbReference type="EMBL" id="JAP62963.1"/>
    </source>
</evidence>
<proteinExistence type="predicted"/>
<protein>
    <submittedName>
        <fullName evidence="1">Uncharacterized protein</fullName>
    </submittedName>
</protein>
<organism evidence="1">
    <name type="scientific">Schistocephalus solidus</name>
    <name type="common">Tapeworm</name>
    <dbReference type="NCBI Taxonomy" id="70667"/>
    <lineage>
        <taxon>Eukaryota</taxon>
        <taxon>Metazoa</taxon>
        <taxon>Spiralia</taxon>
        <taxon>Lophotrochozoa</taxon>
        <taxon>Platyhelminthes</taxon>
        <taxon>Cestoda</taxon>
        <taxon>Eucestoda</taxon>
        <taxon>Diphyllobothriidea</taxon>
        <taxon>Diphyllobothriidae</taxon>
        <taxon>Schistocephalus</taxon>
    </lineage>
</organism>
<dbReference type="EMBL" id="GEEE01023159">
    <property type="protein sequence ID" value="JAP40066.1"/>
    <property type="molecule type" value="Transcribed_RNA"/>
</dbReference>
<dbReference type="EMBL" id="GEEE01010839">
    <property type="protein sequence ID" value="JAP52386.1"/>
    <property type="molecule type" value="Transcribed_RNA"/>
</dbReference>
<dbReference type="AlphaFoldDB" id="A0A0V0JB87"/>
<gene>
    <name evidence="1" type="ORF">TR120397</name>
</gene>